<feature type="transmembrane region" description="Helical" evidence="3">
    <location>
        <begin position="1970"/>
        <end position="1988"/>
    </location>
</feature>
<feature type="transmembrane region" description="Helical" evidence="3">
    <location>
        <begin position="1887"/>
        <end position="1906"/>
    </location>
</feature>
<feature type="transmembrane region" description="Helical" evidence="3">
    <location>
        <begin position="1500"/>
        <end position="1521"/>
    </location>
</feature>
<evidence type="ECO:0000256" key="2">
    <source>
        <dbReference type="SAM" id="MobiDB-lite"/>
    </source>
</evidence>
<feature type="domain" description="DUF7750" evidence="5">
    <location>
        <begin position="730"/>
        <end position="794"/>
    </location>
</feature>
<reference evidence="6" key="1">
    <citation type="submission" date="2016-03" db="EMBL/GenBank/DDBJ databases">
        <title>Mechanisms controlling the formation of the plant cell surface in tip-growing cells are functionally conserved among land plants.</title>
        <authorList>
            <person name="Honkanen S."/>
            <person name="Jones V.A."/>
            <person name="Morieri G."/>
            <person name="Champion C."/>
            <person name="Hetherington A.J."/>
            <person name="Kelly S."/>
            <person name="Saint-Marcoux D."/>
            <person name="Proust H."/>
            <person name="Prescott H."/>
            <person name="Dolan L."/>
        </authorList>
    </citation>
    <scope>NUCLEOTIDE SEQUENCE [LARGE SCALE GENOMIC DNA]</scope>
    <source>
        <tissue evidence="6">Whole gametophyte</tissue>
    </source>
</reference>
<feature type="region of interest" description="Disordered" evidence="2">
    <location>
        <begin position="1453"/>
        <end position="1472"/>
    </location>
</feature>
<feature type="region of interest" description="Disordered" evidence="2">
    <location>
        <begin position="1592"/>
        <end position="1611"/>
    </location>
</feature>
<proteinExistence type="inferred from homology"/>
<feature type="compositionally biased region" description="Basic and acidic residues" evidence="2">
    <location>
        <begin position="837"/>
        <end position="877"/>
    </location>
</feature>
<evidence type="ECO:0000256" key="3">
    <source>
        <dbReference type="SAM" id="Phobius"/>
    </source>
</evidence>
<feature type="transmembrane region" description="Helical" evidence="3">
    <location>
        <begin position="1827"/>
        <end position="1849"/>
    </location>
</feature>
<dbReference type="InterPro" id="IPR056652">
    <property type="entry name" value="DUF7750"/>
</dbReference>
<feature type="compositionally biased region" description="Basic and acidic residues" evidence="2">
    <location>
        <begin position="694"/>
        <end position="703"/>
    </location>
</feature>
<feature type="compositionally biased region" description="Basic and acidic residues" evidence="2">
    <location>
        <begin position="1036"/>
        <end position="1045"/>
    </location>
</feature>
<dbReference type="GO" id="GO:0004175">
    <property type="term" value="F:endopeptidase activity"/>
    <property type="evidence" value="ECO:0007669"/>
    <property type="project" value="UniProtKB-ARBA"/>
</dbReference>
<keyword evidence="3" id="KW-1133">Transmembrane helix</keyword>
<feature type="region of interest" description="Disordered" evidence="2">
    <location>
        <begin position="829"/>
        <end position="1107"/>
    </location>
</feature>
<dbReference type="GO" id="GO:0034338">
    <property type="term" value="F:short-chain carboxylesterase activity"/>
    <property type="evidence" value="ECO:0007669"/>
    <property type="project" value="TreeGrafter"/>
</dbReference>
<comment type="caution">
    <text evidence="6">The sequence shown here is derived from an EMBL/GenBank/DDBJ whole genome shotgun (WGS) entry which is preliminary data.</text>
</comment>
<feature type="region of interest" description="Disordered" evidence="2">
    <location>
        <begin position="642"/>
        <end position="729"/>
    </location>
</feature>
<feature type="region of interest" description="Disordered" evidence="2">
    <location>
        <begin position="1631"/>
        <end position="1667"/>
    </location>
</feature>
<protein>
    <recommendedName>
        <fullName evidence="8">CAAX amino terminal protease</fullName>
    </recommendedName>
</protein>
<feature type="compositionally biased region" description="Basic and acidic residues" evidence="2">
    <location>
        <begin position="886"/>
        <end position="898"/>
    </location>
</feature>
<dbReference type="Proteomes" id="UP000077202">
    <property type="component" value="Unassembled WGS sequence"/>
</dbReference>
<feature type="compositionally biased region" description="Low complexity" evidence="2">
    <location>
        <begin position="1259"/>
        <end position="1275"/>
    </location>
</feature>
<feature type="compositionally biased region" description="Pro residues" evidence="2">
    <location>
        <begin position="1090"/>
        <end position="1105"/>
    </location>
</feature>
<feature type="compositionally biased region" description="Polar residues" evidence="2">
    <location>
        <begin position="976"/>
        <end position="985"/>
    </location>
</feature>
<feature type="transmembrane region" description="Helical" evidence="3">
    <location>
        <begin position="2000"/>
        <end position="2021"/>
    </location>
</feature>
<evidence type="ECO:0008006" key="8">
    <source>
        <dbReference type="Google" id="ProtNLM"/>
    </source>
</evidence>
<feature type="compositionally biased region" description="Acidic residues" evidence="2">
    <location>
        <begin position="717"/>
        <end position="728"/>
    </location>
</feature>
<dbReference type="Pfam" id="PF24930">
    <property type="entry name" value="DUF7750"/>
    <property type="match status" value="1"/>
</dbReference>
<dbReference type="EMBL" id="LVLJ01000950">
    <property type="protein sequence ID" value="OAE31900.1"/>
    <property type="molecule type" value="Genomic_DNA"/>
</dbReference>
<evidence type="ECO:0000259" key="4">
    <source>
        <dbReference type="Pfam" id="PF02517"/>
    </source>
</evidence>
<feature type="compositionally biased region" description="Basic and acidic residues" evidence="2">
    <location>
        <begin position="1551"/>
        <end position="1563"/>
    </location>
</feature>
<keyword evidence="7" id="KW-1185">Reference proteome</keyword>
<feature type="region of interest" description="Disordered" evidence="2">
    <location>
        <begin position="598"/>
        <end position="625"/>
    </location>
</feature>
<dbReference type="Gene3D" id="3.40.50.1820">
    <property type="entry name" value="alpha/beta hydrolase"/>
    <property type="match status" value="1"/>
</dbReference>
<keyword evidence="3" id="KW-0812">Transmembrane</keyword>
<feature type="compositionally biased region" description="Polar residues" evidence="2">
    <location>
        <begin position="1065"/>
        <end position="1077"/>
    </location>
</feature>
<feature type="compositionally biased region" description="Polar residues" evidence="2">
    <location>
        <begin position="1005"/>
        <end position="1017"/>
    </location>
</feature>
<evidence type="ECO:0000256" key="1">
    <source>
        <dbReference type="ARBA" id="ARBA00010884"/>
    </source>
</evidence>
<feature type="compositionally biased region" description="Low complexity" evidence="2">
    <location>
        <begin position="707"/>
        <end position="716"/>
    </location>
</feature>
<dbReference type="GO" id="GO:0047372">
    <property type="term" value="F:monoacylglycerol lipase activity"/>
    <property type="evidence" value="ECO:0007669"/>
    <property type="project" value="TreeGrafter"/>
</dbReference>
<evidence type="ECO:0000259" key="5">
    <source>
        <dbReference type="Pfam" id="PF24930"/>
    </source>
</evidence>
<evidence type="ECO:0000313" key="6">
    <source>
        <dbReference type="EMBL" id="OAE31900.1"/>
    </source>
</evidence>
<feature type="compositionally biased region" description="Basic and acidic residues" evidence="2">
    <location>
        <begin position="1194"/>
        <end position="1213"/>
    </location>
</feature>
<dbReference type="InterPro" id="IPR003675">
    <property type="entry name" value="Rce1/LyrA-like_dom"/>
</dbReference>
<feature type="compositionally biased region" description="Basic and acidic residues" evidence="2">
    <location>
        <begin position="952"/>
        <end position="975"/>
    </location>
</feature>
<feature type="compositionally biased region" description="Basic and acidic residues" evidence="2">
    <location>
        <begin position="907"/>
        <end position="917"/>
    </location>
</feature>
<feature type="compositionally biased region" description="Basic and acidic residues" evidence="2">
    <location>
        <begin position="925"/>
        <end position="935"/>
    </location>
</feature>
<sequence length="2039" mass="217632">MRSSRIFDQFDDVFQRLRRCNDALQASSEVWVRLWPEGTRKFCCDFTPHNLEQPGGSMARHEVPAAANFFPGTFSGLEILRRTEFPRSWPRRSNSSRTLSKSERRTLTVPSAGGVVPSETLWSPLVTGFLLEGDFIPKLTFLLSDIFTDVSSNSVLYSFTLVTTILGISGAFYAQASRESEGKRQNLLESDRTSESARAEGFSNWLNLSQPTPFNKFVAARCPSLALPLGERRYSRNAESESEQVIDPPEYQRLCLHADDGGTVALDWPTHLDLEKNKELENVLVIIPGSTEGSEEEGICKFTRVAEQRGYFPIVLNPRGCGGSPLTSPRQVPYSSSKFFVKSAPFIFLKLVTGSSDLAATDSDDVRLLAQYVAKRRPWATIMAIGWGFGANMLAKYLGEEANATPLTAAVCIDNPFSLDKDIHSAPPSRWSSLDRALTKGLIQILDNNKKLFQGDRKGFDVSGSLAATSLSEFETGISRVAHGYDSLEKFYEDVSSQATLERVQIPVLCIQHVQDYSGNQISLSQEAIVKNPYATLLVYPSDIKDFSEGPDFPGTASERTHETSLEWLAAVEVALLKGRHPLSNVVDLTIRPTKEWSSVGNQVTSTASSMPVSKPATTSTVNASHMVDSDIIDVTGDVSDMSEHSEVHEQDSLSTTPAEASKLKPYRDDGSEEASRQDHAVIVQSSGDAIKSPAHDPAKSDEETTSAELTTTSDVAEGEEANPEEVETGQVQLAAESVMKVLDVTMPGTLSAQQKQQVVEAVGRGESLVGALQEAVPEDVRGKISGAVSAAVQAKGISLKTAGFGDKIPAPQIPSGLTESLKAKLAGLTARPGDSNGDHGLAESQSPEKRGSDNDKKVDSSTHSDSSVHESSESSAEKQSPAKTGSDERKSSADSNKDTGGQGDNKMNDDTKKDAPKANADVSKSTDDIKKDGASNESSEDSSRQAQDTVSNHDEQKAHNSGHSEDKAAEKESNDSSTNRQATANVKEGDAGTHASGNKGEVGNSDSVNADSSKASVQEGDKKIEEQPGAATSESEQKKDEPTKQDSNSSGQISDINDSKGEASPSSNEGAEQKPQNDAPATENTVSAPVPPQPPVPDQVPPVPSVGQALQALTGFDDATQMAVTNVFGVVENVLDELEKGKSPEEKNPTPKENEEQEAKKSRSSGKTHETGDSTTVADFEKEDSSDSESDDEHDKGVDQRRTNEVSKDERVGTAVSQGGSQRPFGSTRSLDRVRNSAGQIVQTHGVRGGPEVDGQSEENGSLGPSGNGSLHSNGDARKFEDKVPQKYVGSSELGLVNMDKARNYHNVSEYDEPQLAQRSISVLQESTNQAQTSPVGDLRHSSNVSDDGNESRLDAMAAEIDREDEDNAKKVLEADKIKLANSNDTNSGEEKHNVVKDVVMNALKLEVVRRVGGAGMDALGLDFEAELSKVAHAVSEAVKQGQETILDMASDREVGGEGGGKTGSLQSDSTGKLGVLNGNNIVRNLSTVLGSTTTLGSLIPFGVLVGVVLAALGALFLIVTDDHDEEKNAELTGSSESEKTSSISEELDSEKSPGHVLEDHSGVNLKQDWTENSSEKGSSSVERNVGAEQGITQTDSEHDLEDDKGPANGKLMGAITAAMGATAAVASQSQASTAVHSEQSHSSENTESDGSEAQGFQDSGDGNSKSRLVPEIAEKAISMVSPVVPKKEDGQVDQDRLVAMLAEVGQRGGILTLVGKVALLWGGLRGAMSLVDRLLGFLRIKDRPLQQRLLGFLGMALLLWTPVLVPLLPTLLQQWATKSPNGVADAAAGIGLYGAVFILITIWGKRVRGYDRPLVSYGLELLSRAKLRFVGIGLAIGANLVTAYYGINWALGYAQISWASIVVESPSFPGPAATAILTSWKFFQLIGQSLSMALIVALVEELLFRAWLQEEVAVDLGYHWGILLSSLVFAVVHWSPPAMVGLWFLSISLAGARSAMGGDLSLPIGIHAGIVAAFSVVNLGGLAHYLPAAPAWFTGAYAGNPLAGALGTSMVAALAIFLYPRKQVLSSAEEDDYGDES</sequence>
<feature type="compositionally biased region" description="Polar residues" evidence="2">
    <location>
        <begin position="1327"/>
        <end position="1336"/>
    </location>
</feature>
<feature type="compositionally biased region" description="Basic and acidic residues" evidence="2">
    <location>
        <begin position="1139"/>
        <end position="1173"/>
    </location>
</feature>
<dbReference type="SUPFAM" id="SSF53474">
    <property type="entry name" value="alpha/beta-Hydrolases"/>
    <property type="match status" value="1"/>
</dbReference>
<dbReference type="GO" id="GO:0080120">
    <property type="term" value="P:CAAX-box protein maturation"/>
    <property type="evidence" value="ECO:0007669"/>
    <property type="project" value="UniProtKB-ARBA"/>
</dbReference>
<dbReference type="PANTHER" id="PTHR10794">
    <property type="entry name" value="ABHYDROLASE DOMAIN-CONTAINING PROTEIN"/>
    <property type="match status" value="1"/>
</dbReference>
<feature type="compositionally biased region" description="Polar residues" evidence="2">
    <location>
        <begin position="1656"/>
        <end position="1667"/>
    </location>
</feature>
<feature type="transmembrane region" description="Helical" evidence="3">
    <location>
        <begin position="1942"/>
        <end position="1958"/>
    </location>
</feature>
<feature type="transmembrane region" description="Helical" evidence="3">
    <location>
        <begin position="1751"/>
        <end position="1773"/>
    </location>
</feature>
<dbReference type="PANTHER" id="PTHR10794:SF92">
    <property type="entry name" value="EMBRYOGENESIS-ASSOCIATED PROTEIN EMB8"/>
    <property type="match status" value="1"/>
</dbReference>
<feature type="region of interest" description="Disordered" evidence="2">
    <location>
        <begin position="1327"/>
        <end position="1352"/>
    </location>
</feature>
<feature type="region of interest" description="Disordered" evidence="2">
    <location>
        <begin position="1139"/>
        <end position="1284"/>
    </location>
</feature>
<organism evidence="6 7">
    <name type="scientific">Marchantia polymorpha subsp. ruderalis</name>
    <dbReference type="NCBI Taxonomy" id="1480154"/>
    <lineage>
        <taxon>Eukaryota</taxon>
        <taxon>Viridiplantae</taxon>
        <taxon>Streptophyta</taxon>
        <taxon>Embryophyta</taxon>
        <taxon>Marchantiophyta</taxon>
        <taxon>Marchantiopsida</taxon>
        <taxon>Marchantiidae</taxon>
        <taxon>Marchantiales</taxon>
        <taxon>Marchantiaceae</taxon>
        <taxon>Marchantia</taxon>
    </lineage>
</organism>
<feature type="domain" description="CAAX prenyl protease 2/Lysostaphin resistance protein A-like" evidence="4">
    <location>
        <begin position="1887"/>
        <end position="1972"/>
    </location>
</feature>
<feature type="compositionally biased region" description="Basic and acidic residues" evidence="2">
    <location>
        <begin position="662"/>
        <end position="680"/>
    </location>
</feature>
<evidence type="ECO:0000313" key="7">
    <source>
        <dbReference type="Proteomes" id="UP000077202"/>
    </source>
</evidence>
<feature type="compositionally biased region" description="Basic and acidic residues" evidence="2">
    <location>
        <begin position="642"/>
        <end position="652"/>
    </location>
</feature>
<feature type="compositionally biased region" description="Basic and acidic residues" evidence="2">
    <location>
        <begin position="1597"/>
        <end position="1607"/>
    </location>
</feature>
<feature type="compositionally biased region" description="Polar residues" evidence="2">
    <location>
        <begin position="1046"/>
        <end position="1057"/>
    </location>
</feature>
<dbReference type="InterPro" id="IPR050960">
    <property type="entry name" value="AB_hydrolase_4_sf"/>
</dbReference>
<feature type="region of interest" description="Disordered" evidence="2">
    <location>
        <begin position="1528"/>
        <end position="1587"/>
    </location>
</feature>
<feature type="transmembrane region" description="Helical" evidence="3">
    <location>
        <begin position="1785"/>
        <end position="1806"/>
    </location>
</feature>
<feature type="compositionally biased region" description="Polar residues" evidence="2">
    <location>
        <begin position="1638"/>
        <end position="1647"/>
    </location>
</feature>
<feature type="compositionally biased region" description="Polar residues" evidence="2">
    <location>
        <begin position="598"/>
        <end position="624"/>
    </location>
</feature>
<feature type="compositionally biased region" description="Polar residues" evidence="2">
    <location>
        <begin position="1572"/>
        <end position="1584"/>
    </location>
</feature>
<accession>A0A176WFA8</accession>
<keyword evidence="3" id="KW-0472">Membrane</keyword>
<feature type="compositionally biased region" description="Polar residues" evidence="2">
    <location>
        <begin position="1216"/>
        <end position="1230"/>
    </location>
</feature>
<gene>
    <name evidence="6" type="ORF">AXG93_2834s1330</name>
</gene>
<feature type="transmembrane region" description="Helical" evidence="3">
    <location>
        <begin position="1918"/>
        <end position="1936"/>
    </location>
</feature>
<name>A0A176WFA8_MARPO</name>
<comment type="similarity">
    <text evidence="1">Belongs to the AB hydrolase superfamily. AB hydrolase 4 family.</text>
</comment>
<dbReference type="Pfam" id="PF02517">
    <property type="entry name" value="Rce1-like"/>
    <property type="match status" value="1"/>
</dbReference>
<dbReference type="InterPro" id="IPR029058">
    <property type="entry name" value="AB_hydrolase_fold"/>
</dbReference>